<evidence type="ECO:0000313" key="2">
    <source>
        <dbReference type="EMBL" id="MEQ2224289.1"/>
    </source>
</evidence>
<gene>
    <name evidence="2" type="ORF">ILYODFUR_005949</name>
</gene>
<accession>A0ABV0SUJ8</accession>
<reference evidence="2 3" key="1">
    <citation type="submission" date="2021-06" db="EMBL/GenBank/DDBJ databases">
        <authorList>
            <person name="Palmer J.M."/>
        </authorList>
    </citation>
    <scope>NUCLEOTIDE SEQUENCE [LARGE SCALE GENOMIC DNA]</scope>
    <source>
        <strain evidence="3">if_2019</strain>
        <tissue evidence="2">Muscle</tissue>
    </source>
</reference>
<sequence>MLCEKLEEQLQNLDSALKKKERAERRRERLVYVGISVENIIPEGDGEEGGEEEEEEEEKSAKKKDAKKTKTLGRRSTRTRKHISYRWVWCWCNWSDCLCDGVSDPLQPHVVLQV</sequence>
<proteinExistence type="predicted"/>
<evidence type="ECO:0000313" key="3">
    <source>
        <dbReference type="Proteomes" id="UP001482620"/>
    </source>
</evidence>
<feature type="compositionally biased region" description="Basic residues" evidence="1">
    <location>
        <begin position="61"/>
        <end position="76"/>
    </location>
</feature>
<dbReference type="PANTHER" id="PTHR14296">
    <property type="entry name" value="REMODELING AND SPACING FACTOR 1"/>
    <property type="match status" value="1"/>
</dbReference>
<dbReference type="PANTHER" id="PTHR14296:SF15">
    <property type="entry name" value="REMODELING AND SPACING FACTOR 1"/>
    <property type="match status" value="1"/>
</dbReference>
<organism evidence="2 3">
    <name type="scientific">Ilyodon furcidens</name>
    <name type="common">goldbreast splitfin</name>
    <dbReference type="NCBI Taxonomy" id="33524"/>
    <lineage>
        <taxon>Eukaryota</taxon>
        <taxon>Metazoa</taxon>
        <taxon>Chordata</taxon>
        <taxon>Craniata</taxon>
        <taxon>Vertebrata</taxon>
        <taxon>Euteleostomi</taxon>
        <taxon>Actinopterygii</taxon>
        <taxon>Neopterygii</taxon>
        <taxon>Teleostei</taxon>
        <taxon>Neoteleostei</taxon>
        <taxon>Acanthomorphata</taxon>
        <taxon>Ovalentaria</taxon>
        <taxon>Atherinomorphae</taxon>
        <taxon>Cyprinodontiformes</taxon>
        <taxon>Goodeidae</taxon>
        <taxon>Ilyodon</taxon>
    </lineage>
</organism>
<feature type="region of interest" description="Disordered" evidence="1">
    <location>
        <begin position="41"/>
        <end position="76"/>
    </location>
</feature>
<dbReference type="EMBL" id="JAHRIQ010011943">
    <property type="protein sequence ID" value="MEQ2224289.1"/>
    <property type="molecule type" value="Genomic_DNA"/>
</dbReference>
<keyword evidence="3" id="KW-1185">Reference proteome</keyword>
<feature type="compositionally biased region" description="Acidic residues" evidence="1">
    <location>
        <begin position="44"/>
        <end position="58"/>
    </location>
</feature>
<dbReference type="Proteomes" id="UP001482620">
    <property type="component" value="Unassembled WGS sequence"/>
</dbReference>
<protein>
    <submittedName>
        <fullName evidence="2">Uncharacterized protein</fullName>
    </submittedName>
</protein>
<dbReference type="InterPro" id="IPR028938">
    <property type="entry name" value="Rsf1-like"/>
</dbReference>
<name>A0ABV0SUJ8_9TELE</name>
<evidence type="ECO:0000256" key="1">
    <source>
        <dbReference type="SAM" id="MobiDB-lite"/>
    </source>
</evidence>
<comment type="caution">
    <text evidence="2">The sequence shown here is derived from an EMBL/GenBank/DDBJ whole genome shotgun (WGS) entry which is preliminary data.</text>
</comment>